<dbReference type="RefSeq" id="XP_073926877.1">
    <property type="nucleotide sequence ID" value="XM_074070776.1"/>
</dbReference>
<evidence type="ECO:0000313" key="2">
    <source>
        <dbReference type="RefSeq" id="XP_073926877.1"/>
    </source>
</evidence>
<proteinExistence type="predicted"/>
<sequence>MADDEEYEEVVEYYTEETIYEEVPGETITEVYETTTTRTISDYDQTETSKPALVQPEPTKPVQRKKVIRKKVDSSKFMTPYIEHSQKMQDLFSSNKYKEKFEKAKGQPYASTTDTPELRRIKKVQDQLSEVKYRIDGDVAKTICHVDEKAKDIEHAKKVSQQVSKVLYKQNWEDTKDKYLLPPDAPELVQAIKNTAMFSKKLYTEDWEADKGLFYPYHDSPELRRVAQAQKALSDIAYKKGHTEQQTQFTSLPDPPDIEFAKKVTNQVSKQKYKEDYENKIKGKWSETPCFEIANARMNADNLSTRKYQEDFESMKDQIYFMQTETPEYKMNKKAGVAASKVKYKEDYEKNKDKADYNVLPATENPLLRQLKVAGNVLSDKLYKENYEKTKAKSINYCETPKFKLDTVLQNFSSDTKYRDSYLKNILGHYVGSFEDPYHSHCMKVSAQNSDKNYKAEYEEDRGKGFFPQTITQEYEAIKKLDQCKDHTYKVHPDKTKFTQVTDSPVLLQAQVNSKQLSDLNYKAKHENEKFKCHIPPDTPAFIQHKVNAYNLSDNVYKQDWEKSKAKKFDIKVDAIPLLAAKANSRNASDVMYKKDYEKSKGKMIGALSINDDPKMLHSFKTAKNQSDRLYRENYEKTKAKSMNYCETPKYQLDTLLKNFSEANYKDSYVKNILGHYVGSFEDPYHAHCMKVSAQNSDKSYKAEYEEDKGKCYFPQTITQEYEAIKKLDQCKDHTYKVHPDKTKFTAVTDTPVLLQAQLNTKQLSDLNYKAKHEGEKFKCSVPADAPEFIQHRVNAYNLSDNVYKQDWEKSKAKKFDIKVDAIPLLAAKANSRNASAVMYKKDYEKSKGKMIGALSINDDPKMLHSLKTAKNQSDREYRKDYEKSKTIYTAPLDMLQVTQAKKSQEIASDVDYKHILHNYSYPPDSINVDLAKKAYALQSDVEYKADYNSWMKGCGWVPFGSLEMEKAKRASDILNEKKYRQHPDTLKFTSIEDAPITIQSKINQAQRSDVAYKAKGEEILHKYNLPADLPQFIQAKVNAYNISENMYKADLKDLSKKGYDLRTDAIPIKAAKAARQAASDVHYKKDYEKAKGKMVGFQSLQDDPKLVHYMNVAKLQSDREYRKDYEKTKARYNTPHDTFSVVAAKKAQDVISSASYTHALHHYTYLPDALGLEVSKNAMQIQSDNAYKEDYNTWMKGIGWIPIGSLDQEKVKKAGDALNEKKYRQHPDTLKFTSIVDSPVMVQAKQNTQQVSDVLYKAKGEDVKHKYTLNPDLPQFLQAKCNAYNISDVCYKRDWHDLIAKGNSVLGDAIPITAAKASRNIASDYKYKEAYEKSKGKHVGFRSLQDDPKLVHYMNVAKLQSDREYKRNYENTKTSYHTPGDMVSITAAKMAQDVTTNVNYKQPLHHYTYLPDALSFEHTRNANQIQSDNVYKDEYNNFFKGIGWIPIGSLEVEKAKKAGDALNEKKYRQHPDTIKFTSVPDSMGMVLAQQNTKQLSDLNYKVEGEKLKHKYTIDPELPQFIQAKVNALNVSDAHYKADWKKTLAKGYDLRPDAIPIVAAKSSRNIASDCKYKEAYEKAKGKQIGFLSLQDDPKLVHYMNVAKMQSDREYKRGYEASKTRYHTPLDMFSVTAAKKSQEVVTNTNYKQHYHNYTLLPDALNVEHTKNAMRIQNDNLYKSDFTHWMKGIGWIPIDSLEVEKARKAGEILSEKKYRQHPEKLKFTYSMDTMEQVLNKSNKLNMDKRLYTEKWNKDKTTIHVMPDTPDILLSKVNQITMSDKLYKAGWEEEKKKGYDLRPDALSIKAARASRDIASDYKYKQAYEQAKGKHIGFRSLEDDPKLVHFMQVAKMQSDREYKKGYEKSKTSFHTPVDMLSVVAAKKSQDIATNANYRNVIHTYNMLPDAMSLELAKHVMQIQSDNQYKADYTDFMKGIGWLPLGSLEAEKNKKAMEIISEKKYRQHPDTLKYSTLMDSMNMVLAQNNAKIMNEHLYKQAWEADKTKVHIMPDIPQIILAKANAINMSDKIYKLSLEEAKKKGYDLRTDAIPIKAAKASRDIASDYKYKYHYEKERGKMVGFRSLEDDPKLVHSMQVAKMQSDREYKKNYEKTKTSYHTPADMLSVTAAKDAQANITNTNYKHLIHKYILLPDAMNIELTRNMNRIQSDNEYKQDYNEWYKGLGWSPAGSLEVEKAKKATEYASDQKYRQHPSNFQFKKLNDSMDMVLAKQNAHTMNKHLYTIDWNKDKTKIHVMPDTPDILQAKQNQTLYSQKLYKLGWEEALKKGYDLPVDAISVQLAKSSRDIASDFKYKQGYRKQLGHHIGFRSVEDDPKLVLSMNVAKMQSEREYKKDFEKWKTKYTSPVDMLGVVLAKKCQELVSDVDYRNYLHQWTCLPDQNDVIQAKKVYELQSENMYKSDLEWLKGIGWNPLGSLESEKNKRASEIISEKKYRQPPDRNKFTSIPDAMDIILAKTNAKNRSDILYREAWDKDKTQIHIMPDTPDIILAKANLINTSDKIYRMGYEELKKKGYDLPVDAIPIKAAKASREIASEYKYKEGFRKQLGHHIGARNIEDDPKMVWSMHVAKIQSDREYKKDFEKWKTKFSSPVDMLGVVLAKKCQTLVSDIDYKNYLHQWTCLPDQNDVTHARQAYDLQSDNLYKADLHWLRGIGWIPTGSLEDEKNKRATQILSDHVYRQHPDKFKFSSLMDSMPMVLAKNNAITMNHHLYTEAWNKDKTAVHIMPDTPEVLLAKQNKINYSEKVYKLGLEEAKRKGYDMRLDAIPIQAAKASRDIASDFKYKEGYRKQLGHHIGARAIHDDPKMMWSMHVAKIQSDREYKKDFEKWKTKFSSPVDMLGVVLAKKCQTLVSDIDYKNYLHQWTCLPDQNDVTHARQAYDLQSDNLYKSDLQWLRGIGWVPIGSLEVEKCKKATEILSDKIYRQPPEKFKFTSVTDSLEQVLAKNNAITMNKRLYTEAWDKDKTQVHIMPDTPEIMLARMNKINYSESLYKLANEEAKKKGYDLRSDAIPIVAAKASRDIASDYKYKDGYRKQLGHHIGARNIEDDPKMVWSMHVAKIQSDREYKKDFEKWKTKFSSPVDMLGVVLAKKCQTLVSDIDYKNYLHQWTCLPDQNDVTHARQAYDLQSDNIYKSDLQWLRGIGWVPIGSVDVVKCKRAAEILSDNIYRQRPDKLKFTSVTDSLEQVLAKNNALNMNKRLYTEAWDKDKTQIHIMPDTPEIMLARQNKINYSESLYKLANEEAKQKGYDLRVDAIPIVAAKASRDIASDYKYKDGYRKQLGHHIGARNIEDDPKMVWSMHVAKIQSDREYKKDFEKWKTKFSSPVDMLGVVQAKKCQTLVSDIDYKNYLHQWTCLPDQNDVTHARQAYDLQSDNIYKSDLQWLRGIGWVPIGSVDVVKCKRAAEILSDNIYRQRPDKLKFTSVTDSLEQVLAKNNALNMNKRLYTEAWDKDKAQIHIMPDTPEIMLARQNKINYSESLYRQAMEEAKKEGYDLRSDAIPIVAAKASRDIASDYKYKEAYRKQLGHHIGARAIHDDPKIMWSLHIAKVQSDREYKKEFEKYKTRYSSPVDMLGIVLAKKCQTLVSDVDYRHHLHDWTCLPDQNDVIQARKAYDLQSDNLYKADLEWMKGIGWVPIGSFEVVKAKRATEILSDNIYRQRPDTLKFTSITDSLEQVLAKNNAINMNKRLYTEAWDNDKKTIHVMPDTPEIMLAKLNRINYSDKLYKHALEESKKEGYDLRLDAIPIQAAKASRDIASDYKYKEGYRKQLGHHIGARNIKDDPKMMWSIHVAKIQSDREYKKDFEKWKTKFSSPVDMLGLVLAKKCQILVSDIDYKHPLHEWICLPDQNDVIQARKAYDLQSDAIYKADLEWLRGIGWVPIGSVEVEKVKRAGEILSDRKYRQPADQLKFTCIPDTPEIVLAKNNALTMSKHLYTEAWDADKASIHVMPDTPEILLAKSNSANISHKLYTKGWDESKMKDYDLRADAISIKSARASRDIASDYKYKEAYEKQKGHHIGAQSVEDDPRIMCAIHAGKIQSDREYKKDFEKWKTKFSSPVDMLGVVQAKKCQTLVSDVDYRNYLHNWTCLPDQNDIIQAKKAYDLQSDSVYKSDLDWLRGIGWMPVDSVEMIRVKGAQDLVNERLYRTRPEALKFTTVVDTPEIVLAKTNSLQMSERLYQEAWNKDKTNISMPSDTPVMLQAQINALQISNKLYQKDWDEAKQKGYDLRADAIEIKHAKASREIASEYKYKEGYRKQLGHHVGFRSLQDDPKLVWSIHAAKIQSDREYKKAYEKSKGIYNTPLDMMSIVQAKKCQVLVSDVDYHNYLHQWTCLPDQNDVIQAKKAYELQSDNVYKSDLEWMKGIGWLTEGSVDVMRVKNAQNLLNERLYRIRPEALKFTSIVDTPEVVLAKTNALQISEPLYRDAWDKEKANVNVPADTPLMLQSKLNAIQISNKHYQQAWEDVKMTGYDIRADAIGIQHAKASQDIASDYLYKTAYEKQKGHYIGCRNAKEDPKLVWAANVLKMQNDRLYKKVYNDHKAKISIPGDMVSINAAKEGQALASNVDYRQYLHQWSCFPDQNDVIQARKAYDLQSDAIYKADLEWLRGIGWMPEGSPEVLRVKNAQEILCDSVYRTPVVKLKYTSIVDTPEVVLAKSNAENISIPKYREVWDKDKTSIHIMPDTPEINLARANALNVSNKLYREGWDEVKMSCDVRLDAIPIQAAKASREIASDYKYKLDHEKQKGHYVGTLTARDDNKIRWALIAGKLQNEREYRLHWAKWKTKFQSPVDMLSILHSKKCQTLVSDIDYRNYLHEWTCMPDQNDVIQAKKAYALQSDAVYKADLEWLRGIGWMPSDSVSVNHAKHAADIFSEKKYRTKIETLNFTPVDDRVDYVTAKQSGQILDDIKYRKDWNAIKSNYTLTETPLLHTAQEAARILDQYLYKEGWEKQKATGYILPPDAVPFVHAHHSSDVQSELKYKAEHVKQKGHYVGVPTMRDDPKLVWFEHAGQIQNDRLYKEDYHKTKAKINIPADMVSVVAAKEGQTLVSDIDYRHYLHQWMCHPDQNDVIQARKAYDLQSDNIYKADLEWLRGIGWIPLDSVDHVRVTKNQEMVNQIKYKKDALDNYPNFTSVVDPPEIVLAKINSVNQSDVKYKETFNKAKGKYIFSPDTPYISHSKDMGKLYSTILYKGAWEGTKAYGYTLDERYIPIVGAKHADLVNSELKYKETYEKQKGHYLAGKVIGEFPGVVHCLDFQQMRSALNYRRDYEDTKANVHIPNDMMNHVLAKRCQYILSDLEYRHYFHQWTSLPEEPNIIRARNAQEILSDNVYKDDLNWLKGIGCYVWDTPQILHAKKSYDLQSQIQYTAAGKENLKNYSMVTDTPLHVTALQSGINASEVKYKENYHQTKDKYTTVLETVDYDRTKNLKSLFSSNLYKEAWDKVKATSYVLPSSTLSLTHAKNQKHLASHIKYREEYEKFKALYTLPKSVDDDPNTARCLRVGKLNIDRLYRSVYEKNKMKIHIVPDMVEMVTAKDSQKKVSEIDYRLHLHEWICHPDLQVNSHVRKVTDQISDIVYKDDLTWLKGIGCYVWDTPEILHAKHAYDLRNDIKYKAHVLKTRNDYKLVTDTPVYVQAVKSGKQLSDAVYHYDYVHSIRGKVAPTTKTVDLDRALHAYKLQSENLYKTSLRFLPTGYRLPVDTPHFKHSKDTRYMSSYFKYKEAYEHIKANGYTLGPKDVPFVHVRRANNVTSERLYRQLYHKLKDKIHTTPDTPEIRQVKKTQEAVSELIYKSDFFKMQGHMISLPYTPQVLHCRYVGDITSDIKYKEDLRILKGLGCFLYDTPDMVRSRHLRKLWSNYLYTDNARKMRDKYQVVLDTPGYRKVQELKTHLSELVYRATGKKLKSVFTSVPDTPDLLRAKRGQKLQSQYLYVELATKERPHHHAGNQTTALQHAKDVKDMVSEKKYKIQYEKMKDKYTPVPDTPILIRAKQAYWNASDLRYKETFQKTKGKYHTVKDALDIVYHRKVTDDISKVKYKENYMSQLGIWRSIPDRPEHFHHRAVTDAVSDVKYKEDLNWLKGIGCYAYDTPDFTLAEQNKTLYSKYKYKEVFERTKSNFKYVADCPINRHFKYATQLMNEKKYRADYEQRKDKYHLVVDEPRHLLAKTVGDQISQIKYRKKYEKSKDKFTSIVDTPEHLRTTKVNKQISDILYKLEYNKAKPRGYTTIHDTPMLLHVRKVKDEVSDLKYKEVYQRNKSNCTIKPDAVHIKAAKDAYKVNTNLDYKKQYEANKAYWKWTPDRPDFIQAAKSSLQQSDFEYKLDREFLRGCKLSVTDDKDMVLALRNSLIESDLKYKEKHVKERGTCHAVPDTPQILLAKTVSNLVSENKYKDHVKKHLAQGSYTTLPETRDTVHVKAVTKHVSDTNYKKKFVKEKGKSNYSIMQEPPEVKHAMEVAKKQSDVAYKKDAKENLHYTTVADRPDIKKATQAAKQASEVEYRAKHRKEGSHGLSMLGRPDIEMAKKAARLSSQVKYRENFDKDKGKTPKYNPKDSQLYKTMKDANNLASEVKYKADLKKLHKPVTDMKESLIMNHVLNTSQLASSYQYKKNYEKSKGHYHTIPDNLEQLHLKEATELQSIVKYKEKYEKERGKPMLDFETPTYITAKESQQMQSGKEYRKEYEESIKGRNLTGLEVTPALLHVKYATKIASEKEYRKDLEESIRGRGLTEMEDTPDMLRAKNATQILNEKEYKRDLELEVKGRGLNAMANETPDFMRARNATDIASQIKYKQSAEMEKANFTSVVDTPEIIHAQQVKNLSSQKKYKEDAEKSMSYYETVLDTPEMQRVRENQKNFSLLQYQCDLKNSKGKITVVQDTPEILRVKENQKNFSSVLYKEDVSPGTAIGKTPEMMRVKQTQDHISSVKYKEAIGQGTPIPDLPEVKRVKETQKHISSVMYKENLGTGIPTTVTPEIERVKRNQENFSSVLYKENLGKGTPTAITPEMERVKRNQENFSSVLYSDSFRKQIQGKAAYVLDTPEMRRVRETQRNISTVKYHEDFEKHKGCFTPVVTDPITERVKKNTQDFSDINYRGIQRKVVEMEQKRNDQDYETITGLRVWRTNPGSVFDYDPAEDNIQSRSLHLINAQAQRRSREQSRSASALSISGGEEKSEHSEAANQHQSTYSDGGVFFSATSTAYKHVKTTELPQQRSSSVATQQTTLSSIPSHPSTAGKIFRAMYDYMAADADEVSFKDGDAIVNVQAIDEGWMYGTVQRTGRTGMLPANYVEAI</sequence>
<protein>
    <submittedName>
        <fullName evidence="2">Nebulin isoform X37</fullName>
    </submittedName>
</protein>
<evidence type="ECO:0000313" key="1">
    <source>
        <dbReference type="Proteomes" id="UP001732720"/>
    </source>
</evidence>
<dbReference type="Proteomes" id="UP001732720">
    <property type="component" value="Chromosome 4"/>
</dbReference>
<accession>A0AC58MBU3</accession>
<organism evidence="1 2">
    <name type="scientific">Castor canadensis</name>
    <name type="common">American beaver</name>
    <dbReference type="NCBI Taxonomy" id="51338"/>
    <lineage>
        <taxon>Eukaryota</taxon>
        <taxon>Metazoa</taxon>
        <taxon>Chordata</taxon>
        <taxon>Craniata</taxon>
        <taxon>Vertebrata</taxon>
        <taxon>Euteleostomi</taxon>
        <taxon>Mammalia</taxon>
        <taxon>Eutheria</taxon>
        <taxon>Euarchontoglires</taxon>
        <taxon>Glires</taxon>
        <taxon>Rodentia</taxon>
        <taxon>Castorimorpha</taxon>
        <taxon>Castoridae</taxon>
        <taxon>Castor</taxon>
    </lineage>
</organism>
<gene>
    <name evidence="2" type="primary">Neb</name>
</gene>
<reference evidence="2" key="1">
    <citation type="submission" date="2025-08" db="UniProtKB">
        <authorList>
            <consortium name="RefSeq"/>
        </authorList>
    </citation>
    <scope>IDENTIFICATION</scope>
</reference>
<name>A0AC58MBU3_CASCN</name>
<keyword evidence="1" id="KW-1185">Reference proteome</keyword>